<evidence type="ECO:0000256" key="1">
    <source>
        <dbReference type="ARBA" id="ARBA00004651"/>
    </source>
</evidence>
<evidence type="ECO:0000256" key="2">
    <source>
        <dbReference type="ARBA" id="ARBA00008979"/>
    </source>
</evidence>
<keyword evidence="7" id="KW-0297">G-protein coupled receptor</keyword>
<evidence type="ECO:0000256" key="14">
    <source>
        <dbReference type="SAM" id="Phobius"/>
    </source>
</evidence>
<feature type="transmembrane region" description="Helical" evidence="14">
    <location>
        <begin position="251"/>
        <end position="272"/>
    </location>
</feature>
<dbReference type="GO" id="GO:0008528">
    <property type="term" value="F:G protein-coupled peptide receptor activity"/>
    <property type="evidence" value="ECO:0007669"/>
    <property type="project" value="TreeGrafter"/>
</dbReference>
<dbReference type="EnsemblMetazoa" id="SCAU013821-RA">
    <property type="protein sequence ID" value="SCAU013821-PA"/>
    <property type="gene ID" value="SCAU013821"/>
</dbReference>
<evidence type="ECO:0000256" key="12">
    <source>
        <dbReference type="ARBA" id="ARBA00023224"/>
    </source>
</evidence>
<keyword evidence="6 14" id="KW-1133">Transmembrane helix</keyword>
<keyword evidence="3" id="KW-1003">Cell membrane</keyword>
<evidence type="ECO:0000256" key="4">
    <source>
        <dbReference type="ARBA" id="ARBA00022692"/>
    </source>
</evidence>
<name>A0A1I8Q4H6_STOCA</name>
<evidence type="ECO:0000256" key="3">
    <source>
        <dbReference type="ARBA" id="ARBA00022475"/>
    </source>
</evidence>
<dbReference type="PANTHER" id="PTHR47154:SF2">
    <property type="entry name" value="G-PROTEIN COUPLED RECEPTOR MTH-RELATED"/>
    <property type="match status" value="1"/>
</dbReference>
<dbReference type="VEuPathDB" id="VectorBase:SCAU013821"/>
<evidence type="ECO:0000256" key="9">
    <source>
        <dbReference type="ARBA" id="ARBA00023157"/>
    </source>
</evidence>
<evidence type="ECO:0000256" key="13">
    <source>
        <dbReference type="SAM" id="MobiDB-lite"/>
    </source>
</evidence>
<evidence type="ECO:0000256" key="6">
    <source>
        <dbReference type="ARBA" id="ARBA00022989"/>
    </source>
</evidence>
<keyword evidence="11" id="KW-0325">Glycoprotein</keyword>
<dbReference type="Gene3D" id="2.170.180.11">
    <property type="entry name" value="Methuselah ectodomain, domain 2"/>
    <property type="match status" value="1"/>
</dbReference>
<dbReference type="InterPro" id="IPR044860">
    <property type="entry name" value="Methusela_ecto_dom_1"/>
</dbReference>
<dbReference type="SUPFAM" id="SSF63877">
    <property type="entry name" value="Methuselah ectodomain"/>
    <property type="match status" value="1"/>
</dbReference>
<protein>
    <recommendedName>
        <fullName evidence="15">Methuselah N-terminal domain-containing protein</fullName>
    </recommendedName>
</protein>
<feature type="region of interest" description="Disordered" evidence="13">
    <location>
        <begin position="1"/>
        <end position="20"/>
    </location>
</feature>
<keyword evidence="5" id="KW-0732">Signal</keyword>
<keyword evidence="9" id="KW-1015">Disulfide bond</keyword>
<accession>A0A1I8Q4H6</accession>
<reference evidence="16" key="1">
    <citation type="submission" date="2020-05" db="UniProtKB">
        <authorList>
            <consortium name="EnsemblMetazoa"/>
        </authorList>
    </citation>
    <scope>IDENTIFICATION</scope>
    <source>
        <strain evidence="16">USDA</strain>
    </source>
</reference>
<dbReference type="Gene3D" id="2.30.160.11">
    <property type="match status" value="1"/>
</dbReference>
<dbReference type="InterPro" id="IPR051384">
    <property type="entry name" value="Mth_GPCR"/>
</dbReference>
<evidence type="ECO:0000259" key="15">
    <source>
        <dbReference type="Pfam" id="PF06652"/>
    </source>
</evidence>
<dbReference type="AlphaFoldDB" id="A0A1I8Q4H6"/>
<dbReference type="PANTHER" id="PTHR47154">
    <property type="entry name" value="G-PROTEIN COUPLED RECEPTOR MTH-RELATED"/>
    <property type="match status" value="1"/>
</dbReference>
<feature type="compositionally biased region" description="Polar residues" evidence="13">
    <location>
        <begin position="8"/>
        <end position="20"/>
    </location>
</feature>
<evidence type="ECO:0000256" key="8">
    <source>
        <dbReference type="ARBA" id="ARBA00023136"/>
    </source>
</evidence>
<evidence type="ECO:0000256" key="10">
    <source>
        <dbReference type="ARBA" id="ARBA00023170"/>
    </source>
</evidence>
<evidence type="ECO:0000256" key="7">
    <source>
        <dbReference type="ARBA" id="ARBA00023040"/>
    </source>
</evidence>
<dbReference type="Proteomes" id="UP000095300">
    <property type="component" value="Unassembled WGS sequence"/>
</dbReference>
<proteinExistence type="inferred from homology"/>
<evidence type="ECO:0000313" key="16">
    <source>
        <dbReference type="EnsemblMetazoa" id="SCAU013821-PA"/>
    </source>
</evidence>
<keyword evidence="8 14" id="KW-0472">Membrane</keyword>
<dbReference type="InterPro" id="IPR036272">
    <property type="entry name" value="Methuselah_N_sf"/>
</dbReference>
<keyword evidence="12" id="KW-0807">Transducer</keyword>
<keyword evidence="17" id="KW-1185">Reference proteome</keyword>
<organism evidence="16 17">
    <name type="scientific">Stomoxys calcitrans</name>
    <name type="common">Stable fly</name>
    <name type="synonym">Conops calcitrans</name>
    <dbReference type="NCBI Taxonomy" id="35570"/>
    <lineage>
        <taxon>Eukaryota</taxon>
        <taxon>Metazoa</taxon>
        <taxon>Ecdysozoa</taxon>
        <taxon>Arthropoda</taxon>
        <taxon>Hexapoda</taxon>
        <taxon>Insecta</taxon>
        <taxon>Pterygota</taxon>
        <taxon>Neoptera</taxon>
        <taxon>Endopterygota</taxon>
        <taxon>Diptera</taxon>
        <taxon>Brachycera</taxon>
        <taxon>Muscomorpha</taxon>
        <taxon>Muscoidea</taxon>
        <taxon>Muscidae</taxon>
        <taxon>Stomoxys</taxon>
    </lineage>
</organism>
<feature type="domain" description="Methuselah N-terminal" evidence="15">
    <location>
        <begin position="53"/>
        <end position="198"/>
    </location>
</feature>
<evidence type="ECO:0000313" key="17">
    <source>
        <dbReference type="Proteomes" id="UP000095300"/>
    </source>
</evidence>
<keyword evidence="4 14" id="KW-0812">Transmembrane</keyword>
<gene>
    <name evidence="16" type="primary">106093950</name>
</gene>
<comment type="subcellular location">
    <subcellularLocation>
        <location evidence="1">Cell membrane</location>
        <topology evidence="1">Multi-pass membrane protein</topology>
    </subcellularLocation>
</comment>
<feature type="transmembrane region" description="Helical" evidence="14">
    <location>
        <begin position="278"/>
        <end position="301"/>
    </location>
</feature>
<dbReference type="InterPro" id="IPR010596">
    <property type="entry name" value="Methuselah_N_dom"/>
</dbReference>
<comment type="similarity">
    <text evidence="2">Belongs to the G-protein coupled receptor 2 family. Mth subfamily.</text>
</comment>
<evidence type="ECO:0000256" key="11">
    <source>
        <dbReference type="ARBA" id="ARBA00023180"/>
    </source>
</evidence>
<keyword evidence="10" id="KW-0675">Receptor</keyword>
<dbReference type="GO" id="GO:0005886">
    <property type="term" value="C:plasma membrane"/>
    <property type="evidence" value="ECO:0007669"/>
    <property type="project" value="UniProtKB-SubCell"/>
</dbReference>
<feature type="transmembrane region" description="Helical" evidence="14">
    <location>
        <begin position="224"/>
        <end position="244"/>
    </location>
</feature>
<dbReference type="OrthoDB" id="6134459at2759"/>
<dbReference type="InterPro" id="IPR023311">
    <property type="entry name" value="Methusela_ecto_dom_2"/>
</dbReference>
<sequence>MKLHQQHSHSPTQMPSTSGRGRQCLLSFCPPTSTAIVLFILFLHTTSAKNFPCPFHQTINITDGLRLKDGSYSYEGLVIPANLTAEYKIKVIDGIEYSAPKHWRACACLLKPCVTFCCPPKMHFDERHQNCTPNLNEGHSQHNHIEVTFSNGSVNAVNIKEAFIIRYELGCKNKMVERNMADFWKWDLFERCVLITDSLPTLSVLKSTFSLQALLLKLLHADTFLPICVHTGSLILTILMHLFISSSFYSYCIYMLVLFSIWMREIIVYIIARIREHFFIIDYWSGICILCLAFVAFVYLLRKNKFVQLWWEENV</sequence>
<evidence type="ECO:0000256" key="5">
    <source>
        <dbReference type="ARBA" id="ARBA00022729"/>
    </source>
</evidence>
<dbReference type="Pfam" id="PF06652">
    <property type="entry name" value="Methuselah_N"/>
    <property type="match status" value="1"/>
</dbReference>